<dbReference type="Gene3D" id="3.30.1310.10">
    <property type="entry name" value="Nucleoid-associated protein YbaB-like domain"/>
    <property type="match status" value="1"/>
</dbReference>
<keyword evidence="2" id="KW-0238">DNA-binding</keyword>
<name>A0A1H3E3Q2_9PSEU</name>
<keyword evidence="3" id="KW-1185">Reference proteome</keyword>
<evidence type="ECO:0000313" key="3">
    <source>
        <dbReference type="Proteomes" id="UP000199515"/>
    </source>
</evidence>
<dbReference type="SUPFAM" id="SSF82607">
    <property type="entry name" value="YbaB-like"/>
    <property type="match status" value="1"/>
</dbReference>
<evidence type="ECO:0000256" key="1">
    <source>
        <dbReference type="SAM" id="MobiDB-lite"/>
    </source>
</evidence>
<dbReference type="OrthoDB" id="3696044at2"/>
<reference evidence="2 3" key="1">
    <citation type="submission" date="2016-10" db="EMBL/GenBank/DDBJ databases">
        <authorList>
            <person name="de Groot N.N."/>
        </authorList>
    </citation>
    <scope>NUCLEOTIDE SEQUENCE [LARGE SCALE GENOMIC DNA]</scope>
    <source>
        <strain evidence="2 3">CPCC 202699</strain>
    </source>
</reference>
<sequence length="176" mass="19182">MSDLSDVERMVDDWERDAVAKSQRYEAMQAQVQQISITESVANGAVAVTVGHNGLPTAIKMTEGVRAMAPDEIAANVMKAIQKAQSKYPERMAQIVAETVGEDDTSRHIVATAVDNFPPAPPEDEPSTPEPPRRQLFEAAEEEPPAPKAPPAPPRPTRPAPPDDDDFGDQSFLRRD</sequence>
<dbReference type="InterPro" id="IPR004401">
    <property type="entry name" value="YbaB/EbfC"/>
</dbReference>
<organism evidence="2 3">
    <name type="scientific">Amycolatopsis xylanica</name>
    <dbReference type="NCBI Taxonomy" id="589385"/>
    <lineage>
        <taxon>Bacteria</taxon>
        <taxon>Bacillati</taxon>
        <taxon>Actinomycetota</taxon>
        <taxon>Actinomycetes</taxon>
        <taxon>Pseudonocardiales</taxon>
        <taxon>Pseudonocardiaceae</taxon>
        <taxon>Amycolatopsis</taxon>
    </lineage>
</organism>
<feature type="compositionally biased region" description="Pro residues" evidence="1">
    <location>
        <begin position="146"/>
        <end position="160"/>
    </location>
</feature>
<dbReference type="GO" id="GO:0003677">
    <property type="term" value="F:DNA binding"/>
    <property type="evidence" value="ECO:0007669"/>
    <property type="project" value="UniProtKB-KW"/>
</dbReference>
<dbReference type="RefSeq" id="WP_091290434.1">
    <property type="nucleotide sequence ID" value="NZ_FNON01000003.1"/>
</dbReference>
<evidence type="ECO:0000313" key="2">
    <source>
        <dbReference type="EMBL" id="SDX73296.1"/>
    </source>
</evidence>
<protein>
    <submittedName>
        <fullName evidence="2">YbaB/EbfC DNA-binding family protein</fullName>
    </submittedName>
</protein>
<dbReference type="Proteomes" id="UP000199515">
    <property type="component" value="Unassembled WGS sequence"/>
</dbReference>
<dbReference type="EMBL" id="FNON01000003">
    <property type="protein sequence ID" value="SDX73296.1"/>
    <property type="molecule type" value="Genomic_DNA"/>
</dbReference>
<proteinExistence type="predicted"/>
<accession>A0A1H3E3Q2</accession>
<gene>
    <name evidence="2" type="ORF">SAMN05421504_103647</name>
</gene>
<dbReference type="InterPro" id="IPR036894">
    <property type="entry name" value="YbaB-like_sf"/>
</dbReference>
<dbReference type="STRING" id="589385.SAMN05421504_103647"/>
<dbReference type="AlphaFoldDB" id="A0A1H3E3Q2"/>
<dbReference type="Pfam" id="PF02575">
    <property type="entry name" value="YbaB_DNA_bd"/>
    <property type="match status" value="1"/>
</dbReference>
<feature type="region of interest" description="Disordered" evidence="1">
    <location>
        <begin position="114"/>
        <end position="176"/>
    </location>
</feature>